<evidence type="ECO:0000256" key="4">
    <source>
        <dbReference type="RuleBase" id="RU004447"/>
    </source>
</evidence>
<evidence type="ECO:0000256" key="3">
    <source>
        <dbReference type="ARBA" id="ARBA00023049"/>
    </source>
</evidence>
<dbReference type="EMBL" id="DMAI01000414">
    <property type="protein sequence ID" value="HAE50727.1"/>
    <property type="molecule type" value="Genomic_DNA"/>
</dbReference>
<comment type="similarity">
    <text evidence="2 4">Belongs to the peptidase M16 family.</text>
</comment>
<dbReference type="FunFam" id="3.30.830.10:FF:000008">
    <property type="entry name" value="Mitochondrial-processing peptidase subunit beta"/>
    <property type="match status" value="1"/>
</dbReference>
<comment type="caution">
    <text evidence="7">The sequence shown here is derived from an EMBL/GenBank/DDBJ whole genome shotgun (WGS) entry which is preliminary data.</text>
</comment>
<dbReference type="Pfam" id="PF05193">
    <property type="entry name" value="Peptidase_M16_C"/>
    <property type="match status" value="1"/>
</dbReference>
<organism evidence="7 8">
    <name type="scientific">Tistrella mobilis</name>
    <dbReference type="NCBI Taxonomy" id="171437"/>
    <lineage>
        <taxon>Bacteria</taxon>
        <taxon>Pseudomonadati</taxon>
        <taxon>Pseudomonadota</taxon>
        <taxon>Alphaproteobacteria</taxon>
        <taxon>Geminicoccales</taxon>
        <taxon>Geminicoccaceae</taxon>
        <taxon>Tistrella</taxon>
    </lineage>
</organism>
<feature type="domain" description="Peptidase M16 N-terminal" evidence="5">
    <location>
        <begin position="18"/>
        <end position="165"/>
    </location>
</feature>
<dbReference type="InterPro" id="IPR050361">
    <property type="entry name" value="MPP/UQCRC_Complex"/>
</dbReference>
<evidence type="ECO:0000256" key="2">
    <source>
        <dbReference type="ARBA" id="ARBA00007261"/>
    </source>
</evidence>
<dbReference type="PANTHER" id="PTHR11851:SF49">
    <property type="entry name" value="MITOCHONDRIAL-PROCESSING PEPTIDASE SUBUNIT ALPHA"/>
    <property type="match status" value="1"/>
</dbReference>
<dbReference type="Gene3D" id="3.30.830.10">
    <property type="entry name" value="Metalloenzyme, LuxS/M16 peptidase-like"/>
    <property type="match status" value="2"/>
</dbReference>
<sequence length="425" mass="46465">MSLDGSSIRITTLPNGMRVATDSMAHVETVTVGVWVHAGTRHEPAEINGVSHLLEHMAFKGTERRTAQGLAEEVEAVGGYMNAYTSREQTVYYLKLMADDLELGVDVLADILQHSVFDPDELERERSVVVQEILSADDMPEDVVFDHFQIAAYPDQGLGRPILGPVDIVRGMPRQAIAGYMRRQYAAGRMVLAAAGKVDHDRLVDLATRFFDALPATEPRDIDPAAYVGGDLRRRKDHLGQVHLTLGFPGIGYAHEDYHASQLLATLLGGGMSSRLFQEVREKRGLCYNVYSFASPFEDHGLFGIYVAAAEDEIAEAMPVIVDETLGVADRVGEEELRRSFAQLKAGLLMGLESTTARAERLAQSLIIHGRAQSVAETVAELQMVTPDQVSRLAARLLGGGAPTLAALGPIARVQSYDDLRRRFG</sequence>
<dbReference type="RefSeq" id="WP_296709462.1">
    <property type="nucleotide sequence ID" value="NZ_JBBIAB010000011.1"/>
</dbReference>
<feature type="domain" description="Peptidase M16 C-terminal" evidence="6">
    <location>
        <begin position="174"/>
        <end position="343"/>
    </location>
</feature>
<keyword evidence="3" id="KW-0482">Metalloprotease</keyword>
<evidence type="ECO:0000313" key="8">
    <source>
        <dbReference type="Proteomes" id="UP000257706"/>
    </source>
</evidence>
<dbReference type="PROSITE" id="PS00143">
    <property type="entry name" value="INSULINASE"/>
    <property type="match status" value="1"/>
</dbReference>
<dbReference type="GO" id="GO:0046872">
    <property type="term" value="F:metal ion binding"/>
    <property type="evidence" value="ECO:0007669"/>
    <property type="project" value="InterPro"/>
</dbReference>
<keyword evidence="3" id="KW-0378">Hydrolase</keyword>
<gene>
    <name evidence="7" type="ORF">DCK97_25260</name>
</gene>
<comment type="cofactor">
    <cofactor evidence="1">
        <name>Zn(2+)</name>
        <dbReference type="ChEBI" id="CHEBI:29105"/>
    </cofactor>
</comment>
<accession>A0A3B9ITQ2</accession>
<name>A0A3B9ITQ2_9PROT</name>
<dbReference type="Pfam" id="PF00675">
    <property type="entry name" value="Peptidase_M16"/>
    <property type="match status" value="1"/>
</dbReference>
<dbReference type="GO" id="GO:0004222">
    <property type="term" value="F:metalloendopeptidase activity"/>
    <property type="evidence" value="ECO:0007669"/>
    <property type="project" value="InterPro"/>
</dbReference>
<reference evidence="7 8" key="1">
    <citation type="journal article" date="2018" name="Nat. Biotechnol.">
        <title>A standardized bacterial taxonomy based on genome phylogeny substantially revises the tree of life.</title>
        <authorList>
            <person name="Parks D.H."/>
            <person name="Chuvochina M."/>
            <person name="Waite D.W."/>
            <person name="Rinke C."/>
            <person name="Skarshewski A."/>
            <person name="Chaumeil P.A."/>
            <person name="Hugenholtz P."/>
        </authorList>
    </citation>
    <scope>NUCLEOTIDE SEQUENCE [LARGE SCALE GENOMIC DNA]</scope>
    <source>
        <strain evidence="7">UBA8739</strain>
    </source>
</reference>
<evidence type="ECO:0000259" key="5">
    <source>
        <dbReference type="Pfam" id="PF00675"/>
    </source>
</evidence>
<dbReference type="GO" id="GO:0006508">
    <property type="term" value="P:proteolysis"/>
    <property type="evidence" value="ECO:0007669"/>
    <property type="project" value="InterPro"/>
</dbReference>
<dbReference type="AlphaFoldDB" id="A0A3B9ITQ2"/>
<dbReference type="InterPro" id="IPR011249">
    <property type="entry name" value="Metalloenz_LuxS/M16"/>
</dbReference>
<protein>
    <submittedName>
        <fullName evidence="7">Peptidase M16</fullName>
    </submittedName>
</protein>
<proteinExistence type="inferred from homology"/>
<dbReference type="SUPFAM" id="SSF63411">
    <property type="entry name" value="LuxS/MPP-like metallohydrolase"/>
    <property type="match status" value="2"/>
</dbReference>
<evidence type="ECO:0000256" key="1">
    <source>
        <dbReference type="ARBA" id="ARBA00001947"/>
    </source>
</evidence>
<dbReference type="Proteomes" id="UP000257706">
    <property type="component" value="Unassembled WGS sequence"/>
</dbReference>
<dbReference type="InterPro" id="IPR007863">
    <property type="entry name" value="Peptidase_M16_C"/>
</dbReference>
<dbReference type="PANTHER" id="PTHR11851">
    <property type="entry name" value="METALLOPROTEASE"/>
    <property type="match status" value="1"/>
</dbReference>
<dbReference type="InterPro" id="IPR011765">
    <property type="entry name" value="Pept_M16_N"/>
</dbReference>
<keyword evidence="3" id="KW-0645">Protease</keyword>
<evidence type="ECO:0000259" key="6">
    <source>
        <dbReference type="Pfam" id="PF05193"/>
    </source>
</evidence>
<evidence type="ECO:0000313" key="7">
    <source>
        <dbReference type="EMBL" id="HAE50727.1"/>
    </source>
</evidence>
<dbReference type="InterPro" id="IPR001431">
    <property type="entry name" value="Pept_M16_Zn_BS"/>
</dbReference>